<evidence type="ECO:0000256" key="4">
    <source>
        <dbReference type="ARBA" id="ARBA00022741"/>
    </source>
</evidence>
<accession>A0AAD8MAU9</accession>
<dbReference type="PANTHER" id="PTHR27002:SF1111">
    <property type="entry name" value="NON-SPECIFIC SERINE_THREONINE PROTEIN KINASE"/>
    <property type="match status" value="1"/>
</dbReference>
<dbReference type="GO" id="GO:0005886">
    <property type="term" value="C:plasma membrane"/>
    <property type="evidence" value="ECO:0007669"/>
    <property type="project" value="TreeGrafter"/>
</dbReference>
<dbReference type="FunFam" id="1.10.510.10:FF:001023">
    <property type="entry name" value="Os07g0541700 protein"/>
    <property type="match status" value="1"/>
</dbReference>
<dbReference type="PANTHER" id="PTHR27002">
    <property type="entry name" value="RECEPTOR-LIKE SERINE/THREONINE-PROTEIN KINASE SD1-8"/>
    <property type="match status" value="1"/>
</dbReference>
<keyword evidence="9" id="KW-0472">Membrane</keyword>
<comment type="catalytic activity">
    <reaction evidence="8">
        <text>L-seryl-[protein] + ATP = O-phospho-L-seryl-[protein] + ADP + H(+)</text>
        <dbReference type="Rhea" id="RHEA:17989"/>
        <dbReference type="Rhea" id="RHEA-COMP:9863"/>
        <dbReference type="Rhea" id="RHEA-COMP:11604"/>
        <dbReference type="ChEBI" id="CHEBI:15378"/>
        <dbReference type="ChEBI" id="CHEBI:29999"/>
        <dbReference type="ChEBI" id="CHEBI:30616"/>
        <dbReference type="ChEBI" id="CHEBI:83421"/>
        <dbReference type="ChEBI" id="CHEBI:456216"/>
        <dbReference type="EC" id="2.7.11.1"/>
    </reaction>
</comment>
<keyword evidence="13" id="KW-1185">Reference proteome</keyword>
<dbReference type="GO" id="GO:0005524">
    <property type="term" value="F:ATP binding"/>
    <property type="evidence" value="ECO:0007669"/>
    <property type="project" value="UniProtKB-KW"/>
</dbReference>
<dbReference type="EC" id="2.7.11.1" evidence="1"/>
<feature type="transmembrane region" description="Helical" evidence="9">
    <location>
        <begin position="99"/>
        <end position="120"/>
    </location>
</feature>
<dbReference type="PROSITE" id="PS00108">
    <property type="entry name" value="PROTEIN_KINASE_ST"/>
    <property type="match status" value="1"/>
</dbReference>
<evidence type="ECO:0000256" key="9">
    <source>
        <dbReference type="SAM" id="Phobius"/>
    </source>
</evidence>
<dbReference type="Gene3D" id="1.10.510.10">
    <property type="entry name" value="Transferase(Phosphotransferase) domain 1"/>
    <property type="match status" value="1"/>
</dbReference>
<dbReference type="Gene3D" id="3.30.200.20">
    <property type="entry name" value="Phosphorylase Kinase, domain 1"/>
    <property type="match status" value="1"/>
</dbReference>
<dbReference type="GO" id="GO:0004674">
    <property type="term" value="F:protein serine/threonine kinase activity"/>
    <property type="evidence" value="ECO:0007669"/>
    <property type="project" value="UniProtKB-KW"/>
</dbReference>
<proteinExistence type="predicted"/>
<keyword evidence="9" id="KW-1133">Transmembrane helix</keyword>
<keyword evidence="4" id="KW-0547">Nucleotide-binding</keyword>
<dbReference type="FunFam" id="3.30.200.20:FF:000910">
    <property type="entry name" value="Cysteine-rich receptor-like protein kinase 11"/>
    <property type="match status" value="1"/>
</dbReference>
<keyword evidence="9" id="KW-0812">Transmembrane</keyword>
<evidence type="ECO:0000313" key="13">
    <source>
        <dbReference type="Proteomes" id="UP001237642"/>
    </source>
</evidence>
<reference evidence="12" key="1">
    <citation type="submission" date="2023-02" db="EMBL/GenBank/DDBJ databases">
        <title>Genome of toxic invasive species Heracleum sosnowskyi carries increased number of genes despite the absence of recent whole-genome duplications.</title>
        <authorList>
            <person name="Schelkunov M."/>
            <person name="Shtratnikova V."/>
            <person name="Makarenko M."/>
            <person name="Klepikova A."/>
            <person name="Omelchenko D."/>
            <person name="Novikova G."/>
            <person name="Obukhova E."/>
            <person name="Bogdanov V."/>
            <person name="Penin A."/>
            <person name="Logacheva M."/>
        </authorList>
    </citation>
    <scope>NUCLEOTIDE SEQUENCE</scope>
    <source>
        <strain evidence="12">Hsosn_3</strain>
        <tissue evidence="12">Leaf</tissue>
    </source>
</reference>
<feature type="domain" description="Apple" evidence="11">
    <location>
        <begin position="1"/>
        <end position="69"/>
    </location>
</feature>
<keyword evidence="5" id="KW-0418">Kinase</keyword>
<dbReference type="SMART" id="SM00220">
    <property type="entry name" value="S_TKc"/>
    <property type="match status" value="1"/>
</dbReference>
<evidence type="ECO:0000256" key="2">
    <source>
        <dbReference type="ARBA" id="ARBA00022527"/>
    </source>
</evidence>
<evidence type="ECO:0000256" key="1">
    <source>
        <dbReference type="ARBA" id="ARBA00012513"/>
    </source>
</evidence>
<dbReference type="EMBL" id="JAUIZM010000009">
    <property type="protein sequence ID" value="KAK1367096.1"/>
    <property type="molecule type" value="Genomic_DNA"/>
</dbReference>
<protein>
    <recommendedName>
        <fullName evidence="1">non-specific serine/threonine protein kinase</fullName>
        <ecNumber evidence="1">2.7.11.1</ecNumber>
    </recommendedName>
</protein>
<organism evidence="12 13">
    <name type="scientific">Heracleum sosnowskyi</name>
    <dbReference type="NCBI Taxonomy" id="360622"/>
    <lineage>
        <taxon>Eukaryota</taxon>
        <taxon>Viridiplantae</taxon>
        <taxon>Streptophyta</taxon>
        <taxon>Embryophyta</taxon>
        <taxon>Tracheophyta</taxon>
        <taxon>Spermatophyta</taxon>
        <taxon>Magnoliopsida</taxon>
        <taxon>eudicotyledons</taxon>
        <taxon>Gunneridae</taxon>
        <taxon>Pentapetalae</taxon>
        <taxon>asterids</taxon>
        <taxon>campanulids</taxon>
        <taxon>Apiales</taxon>
        <taxon>Apiaceae</taxon>
        <taxon>Apioideae</taxon>
        <taxon>apioid superclade</taxon>
        <taxon>Tordylieae</taxon>
        <taxon>Tordyliinae</taxon>
        <taxon>Heracleum</taxon>
    </lineage>
</organism>
<keyword evidence="2" id="KW-0723">Serine/threonine-protein kinase</keyword>
<dbReference type="PROSITE" id="PS50011">
    <property type="entry name" value="PROTEIN_KINASE_DOM"/>
    <property type="match status" value="1"/>
</dbReference>
<dbReference type="Proteomes" id="UP001237642">
    <property type="component" value="Unassembled WGS sequence"/>
</dbReference>
<evidence type="ECO:0000256" key="3">
    <source>
        <dbReference type="ARBA" id="ARBA00022679"/>
    </source>
</evidence>
<sequence length="428" mass="48178">MVRSNTPVFSEFSEDTCISKCREECTCQAYSYGSNKTNDKKTGCWFWLDDLYDIEGADGDQILFFRVDSPLDNDLGSSSLPSVGNQLRSSGSLTTLRGVIISITVIFALALLCSTTYISYKRAKRKDRNIKEHHALQLCGSEDLLGKFPGGEEIAVKRRLSSNSGQGLKEFKNEVVLIAKLQHRNLVRLLGYCIKGNEKILLYEYMPNKSLDAFIFDLKPSMLLNWATHFDIITGVARGLLYLDQDSRLRIIHRDMKASNILLDIEMNPKISDFGLARIVDEETKNLTLPELCMIMRNLEDELIKLFTGILPAASTLENKLNVILHGLKKAFRGPIGVVEDLMSLDLGFGHIAPQYQDIEIPSDEEDPVDFGPPNLTGAGVQYGGYAFQEDYFAVEDKVEGPVVMQIHEVVQEDYVLRRHNSEMVVKF</sequence>
<gene>
    <name evidence="12" type="ORF">POM88_042657</name>
</gene>
<dbReference type="InterPro" id="IPR008271">
    <property type="entry name" value="Ser/Thr_kinase_AS"/>
</dbReference>
<evidence type="ECO:0000259" key="11">
    <source>
        <dbReference type="PROSITE" id="PS50948"/>
    </source>
</evidence>
<dbReference type="PROSITE" id="PS50948">
    <property type="entry name" value="PAN"/>
    <property type="match status" value="1"/>
</dbReference>
<comment type="catalytic activity">
    <reaction evidence="7">
        <text>L-threonyl-[protein] + ATP = O-phospho-L-threonyl-[protein] + ADP + H(+)</text>
        <dbReference type="Rhea" id="RHEA:46608"/>
        <dbReference type="Rhea" id="RHEA-COMP:11060"/>
        <dbReference type="Rhea" id="RHEA-COMP:11605"/>
        <dbReference type="ChEBI" id="CHEBI:15378"/>
        <dbReference type="ChEBI" id="CHEBI:30013"/>
        <dbReference type="ChEBI" id="CHEBI:30616"/>
        <dbReference type="ChEBI" id="CHEBI:61977"/>
        <dbReference type="ChEBI" id="CHEBI:456216"/>
        <dbReference type="EC" id="2.7.11.1"/>
    </reaction>
</comment>
<evidence type="ECO:0000256" key="6">
    <source>
        <dbReference type="ARBA" id="ARBA00022840"/>
    </source>
</evidence>
<reference evidence="12" key="2">
    <citation type="submission" date="2023-05" db="EMBL/GenBank/DDBJ databases">
        <authorList>
            <person name="Schelkunov M.I."/>
        </authorList>
    </citation>
    <scope>NUCLEOTIDE SEQUENCE</scope>
    <source>
        <strain evidence="12">Hsosn_3</strain>
        <tissue evidence="12">Leaf</tissue>
    </source>
</reference>
<evidence type="ECO:0000259" key="10">
    <source>
        <dbReference type="PROSITE" id="PS50011"/>
    </source>
</evidence>
<name>A0AAD8MAU9_9APIA</name>
<keyword evidence="3" id="KW-0808">Transferase</keyword>
<feature type="domain" description="Protein kinase" evidence="10">
    <location>
        <begin position="106"/>
        <end position="428"/>
    </location>
</feature>
<keyword evidence="6" id="KW-0067">ATP-binding</keyword>
<dbReference type="InterPro" id="IPR000719">
    <property type="entry name" value="Prot_kinase_dom"/>
</dbReference>
<dbReference type="InterPro" id="IPR003609">
    <property type="entry name" value="Pan_app"/>
</dbReference>
<dbReference type="SUPFAM" id="SSF56112">
    <property type="entry name" value="Protein kinase-like (PK-like)"/>
    <property type="match status" value="1"/>
</dbReference>
<dbReference type="Pfam" id="PF07714">
    <property type="entry name" value="PK_Tyr_Ser-Thr"/>
    <property type="match status" value="1"/>
</dbReference>
<evidence type="ECO:0000256" key="8">
    <source>
        <dbReference type="ARBA" id="ARBA00048679"/>
    </source>
</evidence>
<dbReference type="Pfam" id="PF08276">
    <property type="entry name" value="PAN_2"/>
    <property type="match status" value="1"/>
</dbReference>
<evidence type="ECO:0000313" key="12">
    <source>
        <dbReference type="EMBL" id="KAK1367096.1"/>
    </source>
</evidence>
<dbReference type="AlphaFoldDB" id="A0AAD8MAU9"/>
<dbReference type="InterPro" id="IPR001245">
    <property type="entry name" value="Ser-Thr/Tyr_kinase_cat_dom"/>
</dbReference>
<comment type="caution">
    <text evidence="12">The sequence shown here is derived from an EMBL/GenBank/DDBJ whole genome shotgun (WGS) entry which is preliminary data.</text>
</comment>
<evidence type="ECO:0000256" key="7">
    <source>
        <dbReference type="ARBA" id="ARBA00047899"/>
    </source>
</evidence>
<evidence type="ECO:0000256" key="5">
    <source>
        <dbReference type="ARBA" id="ARBA00022777"/>
    </source>
</evidence>
<dbReference type="InterPro" id="IPR011009">
    <property type="entry name" value="Kinase-like_dom_sf"/>
</dbReference>